<name>A0A518D1M0_9BACT</name>
<gene>
    <name evidence="10" type="primary">rsmA</name>
    <name evidence="10" type="ORF">Pla163_25120</name>
</gene>
<dbReference type="InterPro" id="IPR001737">
    <property type="entry name" value="KsgA/Erm"/>
</dbReference>
<evidence type="ECO:0000256" key="6">
    <source>
        <dbReference type="ARBA" id="ARBA00022884"/>
    </source>
</evidence>
<evidence type="ECO:0000256" key="8">
    <source>
        <dbReference type="SAM" id="MobiDB-lite"/>
    </source>
</evidence>
<dbReference type="GO" id="GO:0052908">
    <property type="term" value="F:16S rRNA (adenine(1518)-N(6)/adenine(1519)-N(6))-dimethyltransferase activity"/>
    <property type="evidence" value="ECO:0007669"/>
    <property type="project" value="UniProtKB-EC"/>
</dbReference>
<evidence type="ECO:0000256" key="5">
    <source>
        <dbReference type="ARBA" id="ARBA00022691"/>
    </source>
</evidence>
<dbReference type="CDD" id="cd02440">
    <property type="entry name" value="AdoMet_MTases"/>
    <property type="match status" value="1"/>
</dbReference>
<dbReference type="OrthoDB" id="9814755at2"/>
<keyword evidence="11" id="KW-1185">Reference proteome</keyword>
<dbReference type="PANTHER" id="PTHR11727">
    <property type="entry name" value="DIMETHYLADENOSINE TRANSFERASE"/>
    <property type="match status" value="1"/>
</dbReference>
<dbReference type="InterPro" id="IPR020596">
    <property type="entry name" value="rRNA_Ade_Mease_Trfase_CS"/>
</dbReference>
<dbReference type="EMBL" id="CP036290">
    <property type="protein sequence ID" value="QDU85383.1"/>
    <property type="molecule type" value="Genomic_DNA"/>
</dbReference>
<keyword evidence="5 7" id="KW-0949">S-adenosyl-L-methionine</keyword>
<dbReference type="SMART" id="SM00650">
    <property type="entry name" value="rADc"/>
    <property type="match status" value="1"/>
</dbReference>
<evidence type="ECO:0000256" key="7">
    <source>
        <dbReference type="PROSITE-ProRule" id="PRU01026"/>
    </source>
</evidence>
<dbReference type="SUPFAM" id="SSF53335">
    <property type="entry name" value="S-adenosyl-L-methionine-dependent methyltransferases"/>
    <property type="match status" value="1"/>
</dbReference>
<dbReference type="PANTHER" id="PTHR11727:SF7">
    <property type="entry name" value="DIMETHYLADENOSINE TRANSFERASE-RELATED"/>
    <property type="match status" value="1"/>
</dbReference>
<feature type="binding site" evidence="7">
    <location>
        <position position="144"/>
    </location>
    <ligand>
        <name>S-adenosyl-L-methionine</name>
        <dbReference type="ChEBI" id="CHEBI:59789"/>
    </ligand>
</feature>
<dbReference type="InterPro" id="IPR020598">
    <property type="entry name" value="rRNA_Ade_methylase_Trfase_N"/>
</dbReference>
<accession>A0A518D1M0</accession>
<evidence type="ECO:0000313" key="11">
    <source>
        <dbReference type="Proteomes" id="UP000319342"/>
    </source>
</evidence>
<keyword evidence="1" id="KW-0963">Cytoplasm</keyword>
<dbReference type="NCBIfam" id="TIGR00755">
    <property type="entry name" value="ksgA"/>
    <property type="match status" value="1"/>
</dbReference>
<keyword evidence="6 7" id="KW-0694">RNA-binding</keyword>
<feature type="binding site" evidence="7">
    <location>
        <position position="92"/>
    </location>
    <ligand>
        <name>S-adenosyl-L-methionine</name>
        <dbReference type="ChEBI" id="CHEBI:59789"/>
    </ligand>
</feature>
<organism evidence="10 11">
    <name type="scientific">Rohdeia mirabilis</name>
    <dbReference type="NCBI Taxonomy" id="2528008"/>
    <lineage>
        <taxon>Bacteria</taxon>
        <taxon>Pseudomonadati</taxon>
        <taxon>Planctomycetota</taxon>
        <taxon>Planctomycetia</taxon>
        <taxon>Planctomycetia incertae sedis</taxon>
        <taxon>Rohdeia</taxon>
    </lineage>
</organism>
<keyword evidence="4 7" id="KW-0808">Transferase</keyword>
<feature type="binding site" evidence="7">
    <location>
        <position position="117"/>
    </location>
    <ligand>
        <name>S-adenosyl-L-methionine</name>
        <dbReference type="ChEBI" id="CHEBI:59789"/>
    </ligand>
</feature>
<dbReference type="Pfam" id="PF00398">
    <property type="entry name" value="RrnaAD"/>
    <property type="match status" value="1"/>
</dbReference>
<evidence type="ECO:0000259" key="9">
    <source>
        <dbReference type="SMART" id="SM00650"/>
    </source>
</evidence>
<dbReference type="EC" id="2.1.1.182" evidence="10"/>
<dbReference type="InterPro" id="IPR023165">
    <property type="entry name" value="rRNA_Ade_diMease-like_C"/>
</dbReference>
<dbReference type="Gene3D" id="3.40.50.150">
    <property type="entry name" value="Vaccinia Virus protein VP39"/>
    <property type="match status" value="1"/>
</dbReference>
<dbReference type="PROSITE" id="PS01131">
    <property type="entry name" value="RRNA_A_DIMETH"/>
    <property type="match status" value="1"/>
</dbReference>
<evidence type="ECO:0000256" key="1">
    <source>
        <dbReference type="ARBA" id="ARBA00022490"/>
    </source>
</evidence>
<evidence type="ECO:0000256" key="4">
    <source>
        <dbReference type="ARBA" id="ARBA00022679"/>
    </source>
</evidence>
<feature type="region of interest" description="Disordered" evidence="8">
    <location>
        <begin position="1"/>
        <end position="21"/>
    </location>
</feature>
<evidence type="ECO:0000256" key="3">
    <source>
        <dbReference type="ARBA" id="ARBA00022603"/>
    </source>
</evidence>
<dbReference type="GO" id="GO:0003723">
    <property type="term" value="F:RNA binding"/>
    <property type="evidence" value="ECO:0007669"/>
    <property type="project" value="UniProtKB-UniRule"/>
</dbReference>
<feature type="binding site" evidence="7">
    <location>
        <position position="44"/>
    </location>
    <ligand>
        <name>S-adenosyl-L-methionine</name>
        <dbReference type="ChEBI" id="CHEBI:59789"/>
    </ligand>
</feature>
<feature type="binding site" evidence="7">
    <location>
        <position position="46"/>
    </location>
    <ligand>
        <name>S-adenosyl-L-methionine</name>
        <dbReference type="ChEBI" id="CHEBI:59789"/>
    </ligand>
</feature>
<feature type="binding site" evidence="7">
    <location>
        <position position="71"/>
    </location>
    <ligand>
        <name>S-adenosyl-L-methionine</name>
        <dbReference type="ChEBI" id="CHEBI:59789"/>
    </ligand>
</feature>
<dbReference type="PROSITE" id="PS51689">
    <property type="entry name" value="SAM_RNA_A_N6_MT"/>
    <property type="match status" value="1"/>
</dbReference>
<dbReference type="Gene3D" id="1.10.8.100">
    <property type="entry name" value="Ribosomal RNA adenine dimethylase-like, domain 2"/>
    <property type="match status" value="1"/>
</dbReference>
<dbReference type="InterPro" id="IPR029063">
    <property type="entry name" value="SAM-dependent_MTases_sf"/>
</dbReference>
<dbReference type="GO" id="GO:0005829">
    <property type="term" value="C:cytosol"/>
    <property type="evidence" value="ECO:0007669"/>
    <property type="project" value="TreeGrafter"/>
</dbReference>
<keyword evidence="3 7" id="KW-0489">Methyltransferase</keyword>
<reference evidence="10 11" key="1">
    <citation type="submission" date="2019-02" db="EMBL/GenBank/DDBJ databases">
        <title>Deep-cultivation of Planctomycetes and their phenomic and genomic characterization uncovers novel biology.</title>
        <authorList>
            <person name="Wiegand S."/>
            <person name="Jogler M."/>
            <person name="Boedeker C."/>
            <person name="Pinto D."/>
            <person name="Vollmers J."/>
            <person name="Rivas-Marin E."/>
            <person name="Kohn T."/>
            <person name="Peeters S.H."/>
            <person name="Heuer A."/>
            <person name="Rast P."/>
            <person name="Oberbeckmann S."/>
            <person name="Bunk B."/>
            <person name="Jeske O."/>
            <person name="Meyerdierks A."/>
            <person name="Storesund J.E."/>
            <person name="Kallscheuer N."/>
            <person name="Luecker S."/>
            <person name="Lage O.M."/>
            <person name="Pohl T."/>
            <person name="Merkel B.J."/>
            <person name="Hornburger P."/>
            <person name="Mueller R.-W."/>
            <person name="Bruemmer F."/>
            <person name="Labrenz M."/>
            <person name="Spormann A.M."/>
            <person name="Op den Camp H."/>
            <person name="Overmann J."/>
            <person name="Amann R."/>
            <person name="Jetten M.S.M."/>
            <person name="Mascher T."/>
            <person name="Medema M.H."/>
            <person name="Devos D.P."/>
            <person name="Kaster A.-K."/>
            <person name="Ovreas L."/>
            <person name="Rohde M."/>
            <person name="Galperin M.Y."/>
            <person name="Jogler C."/>
        </authorList>
    </citation>
    <scope>NUCLEOTIDE SEQUENCE [LARGE SCALE GENOMIC DNA]</scope>
    <source>
        <strain evidence="10 11">Pla163</strain>
    </source>
</reference>
<evidence type="ECO:0000256" key="2">
    <source>
        <dbReference type="ARBA" id="ARBA00022552"/>
    </source>
</evidence>
<dbReference type="InterPro" id="IPR011530">
    <property type="entry name" value="rRNA_adenine_dimethylase"/>
</dbReference>
<feature type="domain" description="Ribosomal RNA adenine methylase transferase N-terminal" evidence="9">
    <location>
        <begin position="51"/>
        <end position="229"/>
    </location>
</feature>
<evidence type="ECO:0000313" key="10">
    <source>
        <dbReference type="EMBL" id="QDU85383.1"/>
    </source>
</evidence>
<sequence>MNAEDREPSSTEMPASNRKRPTWNQLRSKLETVGFKPSRRLGQNFLVDDGLCRVVAVAGGVEPGAIVLEVGVGLGFLTAHLLELGARVIGVEVDQRLVPIARQWLEPAPDLELVLTDVLAGKHELAPAVVERLPAKEPWSLVSNLPYAVASPVVALLARLPNPPQSMTVLVQHEVAERLCAREGGHGWGPLGARLAMFYEGRILRSVGADGFRPRPKVDSSICRLERRADGPALEPVELRAYDALATQVFTQRRKRLRSPLSGLCGGLAAADHWIAEAGIDPTLRVEELAPAALLTLVRSPAGAEFRERFAESPPGPR</sequence>
<dbReference type="Proteomes" id="UP000319342">
    <property type="component" value="Chromosome"/>
</dbReference>
<comment type="similarity">
    <text evidence="7">Belongs to the class I-like SAM-binding methyltransferase superfamily. rRNA adenine N(6)-methyltransferase family.</text>
</comment>
<proteinExistence type="inferred from homology"/>
<protein>
    <submittedName>
        <fullName evidence="10">Ribosomal RNA adenine dimethylase</fullName>
        <ecNumber evidence="10">2.1.1.182</ecNumber>
    </submittedName>
</protein>
<dbReference type="RefSeq" id="WP_145188616.1">
    <property type="nucleotide sequence ID" value="NZ_CP036290.1"/>
</dbReference>
<dbReference type="AlphaFoldDB" id="A0A518D1M0"/>
<keyword evidence="2" id="KW-0698">rRNA processing</keyword>